<evidence type="ECO:0000259" key="1">
    <source>
        <dbReference type="Pfam" id="PF24576"/>
    </source>
</evidence>
<dbReference type="AlphaFoldDB" id="A0A3S7SGQ2"/>
<evidence type="ECO:0000313" key="2">
    <source>
        <dbReference type="EMBL" id="AXY83451.1"/>
    </source>
</evidence>
<feature type="domain" description="Ionotropic receptor 75a N-terminal" evidence="1">
    <location>
        <begin position="7"/>
        <end position="135"/>
    </location>
</feature>
<name>A0A3S7SGQ2_9NEOP</name>
<protein>
    <submittedName>
        <fullName evidence="2">Putative ionotropic receptor 75d</fullName>
    </submittedName>
</protein>
<organism evidence="2">
    <name type="scientific">Conopomorpha sinensis</name>
    <name type="common">litch fruit borer</name>
    <dbReference type="NCBI Taxonomy" id="940481"/>
    <lineage>
        <taxon>Eukaryota</taxon>
        <taxon>Metazoa</taxon>
        <taxon>Ecdysozoa</taxon>
        <taxon>Arthropoda</taxon>
        <taxon>Hexapoda</taxon>
        <taxon>Insecta</taxon>
        <taxon>Pterygota</taxon>
        <taxon>Neoptera</taxon>
        <taxon>Endopterygota</taxon>
        <taxon>Lepidoptera</taxon>
        <taxon>Glossata</taxon>
        <taxon>Ditrysia</taxon>
        <taxon>Tineoidea</taxon>
        <taxon>Gracillariidae</taxon>
        <taxon>Conopomorpha</taxon>
    </lineage>
</organism>
<accession>A0A3S7SGQ2</accession>
<sequence>MDLVNYLLSYFAARNVFYLCAFVCWPPDQIVKLQRDAPLYNIRVSILSFSDFRALHPVANGFQRDGILLDVNCPGSEDVVQHASQTRAFNLRFTWILLDNSPYNESKMNDYLDGVTVLADADVLWFSTNKVIEMYRLKPKEPLILLEHNWTSSATQQEMALCI</sequence>
<proteinExistence type="evidence at transcript level"/>
<dbReference type="Pfam" id="PF24576">
    <property type="entry name" value="IR75A_N"/>
    <property type="match status" value="1"/>
</dbReference>
<keyword evidence="2" id="KW-0675">Receptor</keyword>
<reference evidence="2" key="1">
    <citation type="submission" date="2017-08" db="EMBL/GenBank/DDBJ databases">
        <title>Analysis of the Antennal Transcriptome and Chemosensory-related Genes of Conopomorpha sinensis Bradley (Lepidoptera: Gracilariidae).</title>
        <authorList>
            <person name="Li P."/>
            <person name="Liu Y."/>
            <person name="Wang S."/>
            <person name="Sun H."/>
        </authorList>
    </citation>
    <scope>NUCLEOTIDE SEQUENCE</scope>
</reference>
<dbReference type="EMBL" id="MF625624">
    <property type="protein sequence ID" value="AXY83451.1"/>
    <property type="molecule type" value="mRNA"/>
</dbReference>
<dbReference type="InterPro" id="IPR057074">
    <property type="entry name" value="IR75A_N"/>
</dbReference>